<protein>
    <submittedName>
        <fullName evidence="2">Uncharacterized protein</fullName>
    </submittedName>
</protein>
<evidence type="ECO:0000313" key="2">
    <source>
        <dbReference type="EMBL" id="OSS48015.1"/>
    </source>
</evidence>
<keyword evidence="1" id="KW-1133">Transmembrane helix</keyword>
<evidence type="ECO:0000313" key="3">
    <source>
        <dbReference type="Proteomes" id="UP000193240"/>
    </source>
</evidence>
<proteinExistence type="predicted"/>
<evidence type="ECO:0000256" key="1">
    <source>
        <dbReference type="SAM" id="Phobius"/>
    </source>
</evidence>
<keyword evidence="1" id="KW-0472">Membrane</keyword>
<feature type="transmembrane region" description="Helical" evidence="1">
    <location>
        <begin position="81"/>
        <end position="104"/>
    </location>
</feature>
<feature type="transmembrane region" description="Helical" evidence="1">
    <location>
        <begin position="41"/>
        <end position="61"/>
    </location>
</feature>
<dbReference type="InParanoid" id="A0A1Y2LVW3"/>
<organism evidence="2 3">
    <name type="scientific">Epicoccum nigrum</name>
    <name type="common">Soil fungus</name>
    <name type="synonym">Epicoccum purpurascens</name>
    <dbReference type="NCBI Taxonomy" id="105696"/>
    <lineage>
        <taxon>Eukaryota</taxon>
        <taxon>Fungi</taxon>
        <taxon>Dikarya</taxon>
        <taxon>Ascomycota</taxon>
        <taxon>Pezizomycotina</taxon>
        <taxon>Dothideomycetes</taxon>
        <taxon>Pleosporomycetidae</taxon>
        <taxon>Pleosporales</taxon>
        <taxon>Pleosporineae</taxon>
        <taxon>Didymellaceae</taxon>
        <taxon>Epicoccum</taxon>
    </lineage>
</organism>
<dbReference type="Proteomes" id="UP000193240">
    <property type="component" value="Unassembled WGS sequence"/>
</dbReference>
<dbReference type="AlphaFoldDB" id="A0A1Y2LVW3"/>
<dbReference type="OMA" id="PADIWEP"/>
<dbReference type="EMBL" id="KZ107847">
    <property type="protein sequence ID" value="OSS48015.1"/>
    <property type="molecule type" value="Genomic_DNA"/>
</dbReference>
<accession>A0A1Y2LVW3</accession>
<reference evidence="2 3" key="1">
    <citation type="journal article" date="2017" name="Genome Announc.">
        <title>Genome sequence of the saprophytic ascomycete Epicoccum nigrum ICMP 19927 strain isolated from New Zealand.</title>
        <authorList>
            <person name="Fokin M."/>
            <person name="Fleetwood D."/>
            <person name="Weir B.S."/>
            <person name="Villas-Boas S.G."/>
        </authorList>
    </citation>
    <scope>NUCLEOTIDE SEQUENCE [LARGE SCALE GENOMIC DNA]</scope>
    <source>
        <strain evidence="2 3">ICMP 19927</strain>
    </source>
</reference>
<feature type="transmembrane region" description="Helical" evidence="1">
    <location>
        <begin position="154"/>
        <end position="176"/>
    </location>
</feature>
<sequence length="183" mass="19947">MSSKHQDPEFVPSLSTGLSAKALPKVTVTPRNEESEKSFEAFLSFIFTLSIFGASTFTTVVSEIANPNDINNSARFARETVRSFLGVAWLLFVVAIGAVCFSMSARAYIREHPTIEAKGGSKLRWELMASSLIQISVIVAFLFLSLALVAYTEVVGWIAVGLSSTTAVCISGWLVIQWCQQSK</sequence>
<keyword evidence="1" id="KW-0812">Transmembrane</keyword>
<keyword evidence="3" id="KW-1185">Reference proteome</keyword>
<feature type="transmembrane region" description="Helical" evidence="1">
    <location>
        <begin position="125"/>
        <end position="148"/>
    </location>
</feature>
<gene>
    <name evidence="2" type="ORF">B5807_06726</name>
</gene>
<name>A0A1Y2LVW3_EPING</name>